<dbReference type="EMBL" id="BMAV01007113">
    <property type="protein sequence ID" value="GFY49623.1"/>
    <property type="molecule type" value="Genomic_DNA"/>
</dbReference>
<sequence length="88" mass="9978">MVLARISPGIFLFRGTVLPSSERLKSDSFVSAEIFRNNTTSNFSYLQSIESVVLRLLALRLQINSWYREALVPMLYKCLKGTKSEAFG</sequence>
<proteinExistence type="predicted"/>
<comment type="caution">
    <text evidence="1">The sequence shown here is derived from an EMBL/GenBank/DDBJ whole genome shotgun (WGS) entry which is preliminary data.</text>
</comment>
<gene>
    <name evidence="1" type="ORF">TNIN_386261</name>
</gene>
<evidence type="ECO:0000313" key="2">
    <source>
        <dbReference type="Proteomes" id="UP000886998"/>
    </source>
</evidence>
<reference evidence="1" key="1">
    <citation type="submission" date="2020-08" db="EMBL/GenBank/DDBJ databases">
        <title>Multicomponent nature underlies the extraordinary mechanical properties of spider dragline silk.</title>
        <authorList>
            <person name="Kono N."/>
            <person name="Nakamura H."/>
            <person name="Mori M."/>
            <person name="Yoshida Y."/>
            <person name="Ohtoshi R."/>
            <person name="Malay A.D."/>
            <person name="Moran D.A.P."/>
            <person name="Tomita M."/>
            <person name="Numata K."/>
            <person name="Arakawa K."/>
        </authorList>
    </citation>
    <scope>NUCLEOTIDE SEQUENCE</scope>
</reference>
<keyword evidence="2" id="KW-1185">Reference proteome</keyword>
<evidence type="ECO:0000313" key="1">
    <source>
        <dbReference type="EMBL" id="GFY49623.1"/>
    </source>
</evidence>
<name>A0A8X7C0D9_9ARAC</name>
<protein>
    <submittedName>
        <fullName evidence="1">Uncharacterized protein</fullName>
    </submittedName>
</protein>
<accession>A0A8X7C0D9</accession>
<organism evidence="1 2">
    <name type="scientific">Trichonephila inaurata madagascariensis</name>
    <dbReference type="NCBI Taxonomy" id="2747483"/>
    <lineage>
        <taxon>Eukaryota</taxon>
        <taxon>Metazoa</taxon>
        <taxon>Ecdysozoa</taxon>
        <taxon>Arthropoda</taxon>
        <taxon>Chelicerata</taxon>
        <taxon>Arachnida</taxon>
        <taxon>Araneae</taxon>
        <taxon>Araneomorphae</taxon>
        <taxon>Entelegynae</taxon>
        <taxon>Araneoidea</taxon>
        <taxon>Nephilidae</taxon>
        <taxon>Trichonephila</taxon>
        <taxon>Trichonephila inaurata</taxon>
    </lineage>
</organism>
<dbReference type="AlphaFoldDB" id="A0A8X7C0D9"/>
<dbReference type="Proteomes" id="UP000886998">
    <property type="component" value="Unassembled WGS sequence"/>
</dbReference>